<keyword evidence="6 8" id="KW-1133">Transmembrane helix</keyword>
<comment type="subcellular location">
    <subcellularLocation>
        <location evidence="1">Membrane</location>
        <topology evidence="1">Multi-pass membrane protein</topology>
    </subcellularLocation>
</comment>
<dbReference type="PANTHER" id="PTHR13929">
    <property type="entry name" value="1,4-DIHYDROXY-2-NAPHTHOATE OCTAPRENYLTRANSFERASE"/>
    <property type="match status" value="1"/>
</dbReference>
<dbReference type="GO" id="GO:0009234">
    <property type="term" value="P:menaquinone biosynthetic process"/>
    <property type="evidence" value="ECO:0007669"/>
    <property type="project" value="UniProtKB-UniPathway"/>
</dbReference>
<proteinExistence type="predicted"/>
<comment type="caution">
    <text evidence="9">The sequence shown here is derived from an EMBL/GenBank/DDBJ whole genome shotgun (WGS) entry which is preliminary data.</text>
</comment>
<dbReference type="AlphaFoldDB" id="A0A368XZC6"/>
<dbReference type="CDD" id="cd13962">
    <property type="entry name" value="PT_UbiA_UBIAD1"/>
    <property type="match status" value="1"/>
</dbReference>
<dbReference type="GO" id="GO:0004659">
    <property type="term" value="F:prenyltransferase activity"/>
    <property type="evidence" value="ECO:0007669"/>
    <property type="project" value="InterPro"/>
</dbReference>
<keyword evidence="10" id="KW-1185">Reference proteome</keyword>
<accession>A0A368XZC6</accession>
<dbReference type="NCBIfam" id="NF004752">
    <property type="entry name" value="PRK06080.1-4"/>
    <property type="match status" value="1"/>
</dbReference>
<keyword evidence="7 8" id="KW-0472">Membrane</keyword>
<name>A0A368XZC6_9BACI</name>
<sequence length="314" mass="35257">MKISDFLKLVEIQTKIASFFPFVIGVLFVVYHYQVFRPMHTLLFFVAMLLFDLTTTAINNYMDYRKAMSKEYRETSNIIGQKGLSEKVVISIIIIMLAIATALGLWLVVLTDLIVLLIGMLCFGIGIFYTFGPIPLSRMPLGEVFSGVTMGFGIIFLTIYINAFDQGIAQLSVEGSMILFQLDILNVLAILLISLPCVFTIAGIMLANNICDLEEDIQNKRFTLPYYIGKNNAIKLFDILYIATFISFIAAVAIGLLPRILLLVLLIIVPVYKQLKKFHKRQKKAETFVVSIRNLVMINGTFATILLLSLIIGI</sequence>
<feature type="transmembrane region" description="Helical" evidence="8">
    <location>
        <begin position="113"/>
        <end position="132"/>
    </location>
</feature>
<feature type="transmembrane region" description="Helical" evidence="8">
    <location>
        <begin position="39"/>
        <end position="62"/>
    </location>
</feature>
<dbReference type="InterPro" id="IPR000537">
    <property type="entry name" value="UbiA_prenyltransferase"/>
</dbReference>
<dbReference type="PANTHER" id="PTHR13929:SF0">
    <property type="entry name" value="UBIA PRENYLTRANSFERASE DOMAIN-CONTAINING PROTEIN 1"/>
    <property type="match status" value="1"/>
</dbReference>
<evidence type="ECO:0000256" key="6">
    <source>
        <dbReference type="ARBA" id="ARBA00022989"/>
    </source>
</evidence>
<evidence type="ECO:0000313" key="9">
    <source>
        <dbReference type="EMBL" id="RCW71897.1"/>
    </source>
</evidence>
<dbReference type="OrthoDB" id="9767568at2"/>
<organism evidence="9 10">
    <name type="scientific">Saliterribacillus persicus</name>
    <dbReference type="NCBI Taxonomy" id="930114"/>
    <lineage>
        <taxon>Bacteria</taxon>
        <taxon>Bacillati</taxon>
        <taxon>Bacillota</taxon>
        <taxon>Bacilli</taxon>
        <taxon>Bacillales</taxon>
        <taxon>Bacillaceae</taxon>
        <taxon>Saliterribacillus</taxon>
    </lineage>
</organism>
<keyword evidence="4 9" id="KW-0808">Transferase</keyword>
<evidence type="ECO:0000256" key="2">
    <source>
        <dbReference type="ARBA" id="ARBA00004863"/>
    </source>
</evidence>
<dbReference type="Proteomes" id="UP000252585">
    <property type="component" value="Unassembled WGS sequence"/>
</dbReference>
<evidence type="ECO:0000256" key="3">
    <source>
        <dbReference type="ARBA" id="ARBA00022428"/>
    </source>
</evidence>
<dbReference type="InterPro" id="IPR026046">
    <property type="entry name" value="UBIAD1"/>
</dbReference>
<dbReference type="InterPro" id="IPR044878">
    <property type="entry name" value="UbiA_sf"/>
</dbReference>
<feature type="transmembrane region" description="Helical" evidence="8">
    <location>
        <begin position="256"/>
        <end position="272"/>
    </location>
</feature>
<evidence type="ECO:0000256" key="1">
    <source>
        <dbReference type="ARBA" id="ARBA00004141"/>
    </source>
</evidence>
<keyword evidence="5 8" id="KW-0812">Transmembrane</keyword>
<evidence type="ECO:0000313" key="10">
    <source>
        <dbReference type="Proteomes" id="UP000252585"/>
    </source>
</evidence>
<feature type="transmembrane region" description="Helical" evidence="8">
    <location>
        <begin position="12"/>
        <end position="33"/>
    </location>
</feature>
<dbReference type="GO" id="GO:0042371">
    <property type="term" value="P:vitamin K biosynthetic process"/>
    <property type="evidence" value="ECO:0007669"/>
    <property type="project" value="TreeGrafter"/>
</dbReference>
<evidence type="ECO:0000256" key="4">
    <source>
        <dbReference type="ARBA" id="ARBA00022679"/>
    </source>
</evidence>
<reference evidence="9 10" key="1">
    <citation type="submission" date="2018-07" db="EMBL/GenBank/DDBJ databases">
        <title>Genomic Encyclopedia of Type Strains, Phase IV (KMG-IV): sequencing the most valuable type-strain genomes for metagenomic binning, comparative biology and taxonomic classification.</title>
        <authorList>
            <person name="Goeker M."/>
        </authorList>
    </citation>
    <scope>NUCLEOTIDE SEQUENCE [LARGE SCALE GENOMIC DNA]</scope>
    <source>
        <strain evidence="9 10">DSM 27696</strain>
    </source>
</reference>
<evidence type="ECO:0000256" key="7">
    <source>
        <dbReference type="ARBA" id="ARBA00023136"/>
    </source>
</evidence>
<evidence type="ECO:0000256" key="5">
    <source>
        <dbReference type="ARBA" id="ARBA00022692"/>
    </source>
</evidence>
<dbReference type="NCBIfam" id="NF009926">
    <property type="entry name" value="PRK13387.1"/>
    <property type="match status" value="1"/>
</dbReference>
<dbReference type="EMBL" id="QPJJ01000005">
    <property type="protein sequence ID" value="RCW71897.1"/>
    <property type="molecule type" value="Genomic_DNA"/>
</dbReference>
<dbReference type="PIRSF" id="PIRSF005355">
    <property type="entry name" value="UBIAD1"/>
    <property type="match status" value="1"/>
</dbReference>
<comment type="pathway">
    <text evidence="2">Quinol/quinone metabolism; menaquinone biosynthesis.</text>
</comment>
<dbReference type="GO" id="GO:0016020">
    <property type="term" value="C:membrane"/>
    <property type="evidence" value="ECO:0007669"/>
    <property type="project" value="UniProtKB-SubCell"/>
</dbReference>
<feature type="transmembrane region" description="Helical" evidence="8">
    <location>
        <begin position="88"/>
        <end position="107"/>
    </location>
</feature>
<dbReference type="UniPathway" id="UPA00079"/>
<feature type="transmembrane region" description="Helical" evidence="8">
    <location>
        <begin position="292"/>
        <end position="312"/>
    </location>
</feature>
<keyword evidence="3" id="KW-0474">Menaquinone biosynthesis</keyword>
<feature type="transmembrane region" description="Helical" evidence="8">
    <location>
        <begin position="184"/>
        <end position="211"/>
    </location>
</feature>
<dbReference type="Gene3D" id="1.10.357.140">
    <property type="entry name" value="UbiA prenyltransferase"/>
    <property type="match status" value="2"/>
</dbReference>
<gene>
    <name evidence="9" type="ORF">DFR57_10580</name>
</gene>
<evidence type="ECO:0000256" key="8">
    <source>
        <dbReference type="SAM" id="Phobius"/>
    </source>
</evidence>
<protein>
    <submittedName>
        <fullName evidence="9">1,4-dihydroxy-2-naphthoate octaprenyltransferase</fullName>
    </submittedName>
</protein>
<feature type="transmembrane region" description="Helical" evidence="8">
    <location>
        <begin position="144"/>
        <end position="164"/>
    </location>
</feature>
<dbReference type="Pfam" id="PF01040">
    <property type="entry name" value="UbiA"/>
    <property type="match status" value="1"/>
</dbReference>
<dbReference type="RefSeq" id="WP_114352459.1">
    <property type="nucleotide sequence ID" value="NZ_QPJJ01000005.1"/>
</dbReference>